<sequence>MEQNQITHTYNRGLAKAKEKRSTGRCSCSAVWLSFYTGFDGEVDEDMYDDKHKHCYRLGMSALLTMTVISLIGDVNHHPYWKYSALTLDLQRVLTLAVLVNINLSGNNELALVLASVDLNLVGDDEGNTIYIRCSCSAVWLSFYTGFDGEVDEDLSCQDMVFFFKDSLTEDIQSLVIEPRKRTSENRKDPARNTEPGVKLICLMLPGVPPPEIKVTLVISSGISLGPRLCQSRNAAL</sequence>
<evidence type="ECO:0000313" key="1">
    <source>
        <dbReference type="EMBL" id="KAL0927974.1"/>
    </source>
</evidence>
<name>A0ABD0VSE2_DENTH</name>
<gene>
    <name evidence="1" type="ORF">M5K25_002202</name>
</gene>
<keyword evidence="2" id="KW-1185">Reference proteome</keyword>
<proteinExistence type="predicted"/>
<dbReference type="Proteomes" id="UP001552299">
    <property type="component" value="Unassembled WGS sequence"/>
</dbReference>
<dbReference type="EMBL" id="JANQDX010000002">
    <property type="protein sequence ID" value="KAL0927974.1"/>
    <property type="molecule type" value="Genomic_DNA"/>
</dbReference>
<dbReference type="AlphaFoldDB" id="A0ABD0VSE2"/>
<accession>A0ABD0VSE2</accession>
<reference evidence="1 2" key="1">
    <citation type="journal article" date="2024" name="Plant Biotechnol. J.">
        <title>Dendrobium thyrsiflorum genome and its molecular insights into genes involved in important horticultural traits.</title>
        <authorList>
            <person name="Chen B."/>
            <person name="Wang J.Y."/>
            <person name="Zheng P.J."/>
            <person name="Li K.L."/>
            <person name="Liang Y.M."/>
            <person name="Chen X.F."/>
            <person name="Zhang C."/>
            <person name="Zhao X."/>
            <person name="He X."/>
            <person name="Zhang G.Q."/>
            <person name="Liu Z.J."/>
            <person name="Xu Q."/>
        </authorList>
    </citation>
    <scope>NUCLEOTIDE SEQUENCE [LARGE SCALE GENOMIC DNA]</scope>
    <source>
        <strain evidence="1">GZMU011</strain>
    </source>
</reference>
<protein>
    <submittedName>
        <fullName evidence="1">Uncharacterized protein</fullName>
    </submittedName>
</protein>
<organism evidence="1 2">
    <name type="scientific">Dendrobium thyrsiflorum</name>
    <name type="common">Pinecone-like raceme dendrobium</name>
    <name type="synonym">Orchid</name>
    <dbReference type="NCBI Taxonomy" id="117978"/>
    <lineage>
        <taxon>Eukaryota</taxon>
        <taxon>Viridiplantae</taxon>
        <taxon>Streptophyta</taxon>
        <taxon>Embryophyta</taxon>
        <taxon>Tracheophyta</taxon>
        <taxon>Spermatophyta</taxon>
        <taxon>Magnoliopsida</taxon>
        <taxon>Liliopsida</taxon>
        <taxon>Asparagales</taxon>
        <taxon>Orchidaceae</taxon>
        <taxon>Epidendroideae</taxon>
        <taxon>Malaxideae</taxon>
        <taxon>Dendrobiinae</taxon>
        <taxon>Dendrobium</taxon>
    </lineage>
</organism>
<evidence type="ECO:0000313" key="2">
    <source>
        <dbReference type="Proteomes" id="UP001552299"/>
    </source>
</evidence>
<comment type="caution">
    <text evidence="1">The sequence shown here is derived from an EMBL/GenBank/DDBJ whole genome shotgun (WGS) entry which is preliminary data.</text>
</comment>